<keyword evidence="6" id="KW-0539">Nucleus</keyword>
<proteinExistence type="predicted"/>
<gene>
    <name evidence="7" type="ORF">IF1G_09298</name>
</gene>
<dbReference type="InterPro" id="IPR052360">
    <property type="entry name" value="Transcr_Regulatory_Proteins"/>
</dbReference>
<organism evidence="7 8">
    <name type="scientific">Cordyceps javanica</name>
    <dbReference type="NCBI Taxonomy" id="43265"/>
    <lineage>
        <taxon>Eukaryota</taxon>
        <taxon>Fungi</taxon>
        <taxon>Dikarya</taxon>
        <taxon>Ascomycota</taxon>
        <taxon>Pezizomycotina</taxon>
        <taxon>Sordariomycetes</taxon>
        <taxon>Hypocreomycetidae</taxon>
        <taxon>Hypocreales</taxon>
        <taxon>Cordycipitaceae</taxon>
        <taxon>Cordyceps</taxon>
    </lineage>
</organism>
<evidence type="ECO:0000256" key="4">
    <source>
        <dbReference type="ARBA" id="ARBA00023125"/>
    </source>
</evidence>
<evidence type="ECO:0000256" key="1">
    <source>
        <dbReference type="ARBA" id="ARBA00022723"/>
    </source>
</evidence>
<name>A0A545US02_9HYPO</name>
<dbReference type="AlphaFoldDB" id="A0A545US02"/>
<keyword evidence="8" id="KW-1185">Reference proteome</keyword>
<dbReference type="OrthoDB" id="2593732at2759"/>
<evidence type="ECO:0000256" key="2">
    <source>
        <dbReference type="ARBA" id="ARBA00022833"/>
    </source>
</evidence>
<dbReference type="GO" id="GO:0003677">
    <property type="term" value="F:DNA binding"/>
    <property type="evidence" value="ECO:0007669"/>
    <property type="project" value="UniProtKB-KW"/>
</dbReference>
<comment type="caution">
    <text evidence="7">The sequence shown here is derived from an EMBL/GenBank/DDBJ whole genome shotgun (WGS) entry which is preliminary data.</text>
</comment>
<evidence type="ECO:0000256" key="5">
    <source>
        <dbReference type="ARBA" id="ARBA00023163"/>
    </source>
</evidence>
<dbReference type="Proteomes" id="UP000315783">
    <property type="component" value="Unassembled WGS sequence"/>
</dbReference>
<evidence type="ECO:0000313" key="8">
    <source>
        <dbReference type="Proteomes" id="UP000315783"/>
    </source>
</evidence>
<sequence>MQRYNDAIAALNSLLSSETNANLETVLVCCVIFITIENMNGRSAEAACHLRAGCGILKRLRQARPRATNAVAGHGNVDGLLLALEDMLYYFGQFLAIYVGLDAFVDLDFNIPVLSMGDPDVPFASLKEAEMMFRNIDQTFYTRMWNAQAYSPQPASLSDMFLDRTKSLESQGPSMDLRSRRAAKAAAKSDLAIWKRRFEPLVRESPDRRSVTALSMDYAVWRLITGGMVYGQMFSAVECQAALSLAEVIISMDATTTHPRFTFDGNLVWTLFYICFGSDDALVHERCIRLLHAANRREGVWDSCDVAEICQTAVSALNNNTLAWKDIPHGMLTLSDMLQVKLRGFSLASVRALEAEDARRGY</sequence>
<keyword evidence="2" id="KW-0862">Zinc</keyword>
<dbReference type="PANTHER" id="PTHR36206:SF12">
    <property type="entry name" value="ASPERCRYPTIN BIOSYNTHESIS CLUSTER-SPECIFIC TRANSCRIPTION REGULATOR ATNN-RELATED"/>
    <property type="match status" value="1"/>
</dbReference>
<reference evidence="7 8" key="1">
    <citation type="journal article" date="2019" name="Appl. Microbiol. Biotechnol.">
        <title>Genome sequence of Isaria javanica and comparative genome analysis insights into family S53 peptidase evolution in fungal entomopathogens.</title>
        <authorList>
            <person name="Lin R."/>
            <person name="Zhang X."/>
            <person name="Xin B."/>
            <person name="Zou M."/>
            <person name="Gao Y."/>
            <person name="Qin F."/>
            <person name="Hu Q."/>
            <person name="Xie B."/>
            <person name="Cheng X."/>
        </authorList>
    </citation>
    <scope>NUCLEOTIDE SEQUENCE [LARGE SCALE GENOMIC DNA]</scope>
    <source>
        <strain evidence="7 8">IJ1G</strain>
    </source>
</reference>
<keyword evidence="4" id="KW-0238">DNA-binding</keyword>
<evidence type="ECO:0000256" key="3">
    <source>
        <dbReference type="ARBA" id="ARBA00023015"/>
    </source>
</evidence>
<accession>A0A545US02</accession>
<keyword evidence="3" id="KW-0805">Transcription regulation</keyword>
<keyword evidence="1" id="KW-0479">Metal-binding</keyword>
<dbReference type="PANTHER" id="PTHR36206">
    <property type="entry name" value="ASPERCRYPTIN BIOSYNTHESIS CLUSTER-SPECIFIC TRANSCRIPTION REGULATOR ATNN-RELATED"/>
    <property type="match status" value="1"/>
</dbReference>
<evidence type="ECO:0000256" key="6">
    <source>
        <dbReference type="ARBA" id="ARBA00023242"/>
    </source>
</evidence>
<protein>
    <submittedName>
        <fullName evidence="7">C6 zinc finger domain-containing protein</fullName>
    </submittedName>
</protein>
<evidence type="ECO:0000313" key="7">
    <source>
        <dbReference type="EMBL" id="TQV92226.1"/>
    </source>
</evidence>
<keyword evidence="5" id="KW-0804">Transcription</keyword>
<dbReference type="GO" id="GO:0046872">
    <property type="term" value="F:metal ion binding"/>
    <property type="evidence" value="ECO:0007669"/>
    <property type="project" value="UniProtKB-KW"/>
</dbReference>
<dbReference type="EMBL" id="SPUK01000016">
    <property type="protein sequence ID" value="TQV92226.1"/>
    <property type="molecule type" value="Genomic_DNA"/>
</dbReference>